<evidence type="ECO:0000256" key="1">
    <source>
        <dbReference type="ARBA" id="ARBA00006745"/>
    </source>
</evidence>
<dbReference type="InterPro" id="IPR006680">
    <property type="entry name" value="Amidohydro-rel"/>
</dbReference>
<dbReference type="InterPro" id="IPR050287">
    <property type="entry name" value="MTA/SAH_deaminase"/>
</dbReference>
<reference evidence="5" key="1">
    <citation type="submission" date="2018-08" db="EMBL/GenBank/DDBJ databases">
        <authorList>
            <person name="Kim S.-J."/>
            <person name="Jung G.-Y."/>
        </authorList>
    </citation>
    <scope>NUCLEOTIDE SEQUENCE [LARGE SCALE GENOMIC DNA]</scope>
    <source>
        <strain evidence="5">GY_H</strain>
    </source>
</reference>
<dbReference type="AlphaFoldDB" id="A0A371B3T0"/>
<dbReference type="SUPFAM" id="SSF51556">
    <property type="entry name" value="Metallo-dependent hydrolases"/>
    <property type="match status" value="1"/>
</dbReference>
<dbReference type="InterPro" id="IPR032466">
    <property type="entry name" value="Metal_Hydrolase"/>
</dbReference>
<dbReference type="PANTHER" id="PTHR43794">
    <property type="entry name" value="AMINOHYDROLASE SSNA-RELATED"/>
    <property type="match status" value="1"/>
</dbReference>
<evidence type="ECO:0000313" key="5">
    <source>
        <dbReference type="Proteomes" id="UP000263993"/>
    </source>
</evidence>
<accession>A0A371B3T0</accession>
<dbReference type="Proteomes" id="UP000263993">
    <property type="component" value="Unassembled WGS sequence"/>
</dbReference>
<feature type="domain" description="Amidohydrolase-related" evidence="3">
    <location>
        <begin position="43"/>
        <end position="393"/>
    </location>
</feature>
<dbReference type="PANTHER" id="PTHR43794:SF11">
    <property type="entry name" value="AMIDOHYDROLASE-RELATED DOMAIN-CONTAINING PROTEIN"/>
    <property type="match status" value="1"/>
</dbReference>
<dbReference type="InterPro" id="IPR011059">
    <property type="entry name" value="Metal-dep_hydrolase_composite"/>
</dbReference>
<protein>
    <submittedName>
        <fullName evidence="4">Hydrolase</fullName>
    </submittedName>
</protein>
<dbReference type="Gene3D" id="3.20.20.140">
    <property type="entry name" value="Metal-dependent hydrolases"/>
    <property type="match status" value="1"/>
</dbReference>
<name>A0A371B3T0_9BRAD</name>
<dbReference type="EMBL" id="QRGO01000002">
    <property type="protein sequence ID" value="RDV02103.1"/>
    <property type="molecule type" value="Genomic_DNA"/>
</dbReference>
<gene>
    <name evidence="4" type="ORF">DXH78_16010</name>
</gene>
<keyword evidence="5" id="KW-1185">Reference proteome</keyword>
<evidence type="ECO:0000256" key="2">
    <source>
        <dbReference type="ARBA" id="ARBA00022801"/>
    </source>
</evidence>
<dbReference type="Pfam" id="PF01979">
    <property type="entry name" value="Amidohydro_1"/>
    <property type="match status" value="1"/>
</dbReference>
<dbReference type="SUPFAM" id="SSF51338">
    <property type="entry name" value="Composite domain of metallo-dependent hydrolases"/>
    <property type="match status" value="1"/>
</dbReference>
<organism evidence="4 5">
    <name type="scientific">Undibacter mobilis</name>
    <dbReference type="NCBI Taxonomy" id="2292256"/>
    <lineage>
        <taxon>Bacteria</taxon>
        <taxon>Pseudomonadati</taxon>
        <taxon>Pseudomonadota</taxon>
        <taxon>Alphaproteobacteria</taxon>
        <taxon>Hyphomicrobiales</taxon>
        <taxon>Nitrobacteraceae</taxon>
        <taxon>Undibacter</taxon>
    </lineage>
</organism>
<evidence type="ECO:0000259" key="3">
    <source>
        <dbReference type="Pfam" id="PF01979"/>
    </source>
</evidence>
<dbReference type="GO" id="GO:0016810">
    <property type="term" value="F:hydrolase activity, acting on carbon-nitrogen (but not peptide) bonds"/>
    <property type="evidence" value="ECO:0007669"/>
    <property type="project" value="InterPro"/>
</dbReference>
<sequence length="478" mass="51654">MKRTVAASWLLSGAGRAATANQAIAIGDGRIENVTAGEGKGSLVMPALGNAHDHARIARLSQVGSYDVPLEAWLPYLTLLPTVDPYLSSAVSFARSARGGVGAVMAHYTRVQGLTDFPTEARAVAKAARDVGIRMALAVHCRDLNPLVYDPHEKLLAELSPAACECVTRRFLRKPVPAAEQVAMVEAVARDIEGGGVTVQYGPAGVQWCTDEMLRLIGKASAASNRRVHMHLLETKYQRNWADRTFPQGIVRYLDDIGLLNERVSFAHCIYLRPDEMDLIAERGATIVVNTSSNFIVSSGLAPLGEFIKHGCRVAMGLDGLAMDEDEDALREMRLAYNVHKASGFDIRVSQADLMRFATTNGRFAVTGMKDEVLAPGAPADLLTLDWEALSAELIEPNVPPFDLVLAKGVKQHVVDLIVAGRDVVRSGKVVGVDLPALETELLAVLRAKYPTTADVRAAMPELKSALRKHYTGPLYCA</sequence>
<keyword evidence="2 4" id="KW-0378">Hydrolase</keyword>
<dbReference type="OrthoDB" id="9796020at2"/>
<dbReference type="RefSeq" id="WP_115518224.1">
    <property type="nucleotide sequence ID" value="NZ_QRGO01000002.1"/>
</dbReference>
<comment type="similarity">
    <text evidence="1">Belongs to the metallo-dependent hydrolases superfamily. ATZ/TRZ family.</text>
</comment>
<evidence type="ECO:0000313" key="4">
    <source>
        <dbReference type="EMBL" id="RDV02103.1"/>
    </source>
</evidence>
<proteinExistence type="inferred from homology"/>
<comment type="caution">
    <text evidence="4">The sequence shown here is derived from an EMBL/GenBank/DDBJ whole genome shotgun (WGS) entry which is preliminary data.</text>
</comment>